<evidence type="ECO:0000313" key="11">
    <source>
        <dbReference type="Proteomes" id="UP001159428"/>
    </source>
</evidence>
<evidence type="ECO:0000256" key="1">
    <source>
        <dbReference type="ARBA" id="ARBA00022588"/>
    </source>
</evidence>
<keyword evidence="2" id="KW-0645">Protease</keyword>
<evidence type="ECO:0000256" key="4">
    <source>
        <dbReference type="ARBA" id="ARBA00022801"/>
    </source>
</evidence>
<evidence type="ECO:0000256" key="3">
    <source>
        <dbReference type="ARBA" id="ARBA00022729"/>
    </source>
</evidence>
<feature type="domain" description="VWFA" evidence="8">
    <location>
        <begin position="1"/>
        <end position="144"/>
    </location>
</feature>
<dbReference type="PRINTS" id="PR00722">
    <property type="entry name" value="CHYMOTRYPSIN"/>
</dbReference>
<dbReference type="Proteomes" id="UP001159428">
    <property type="component" value="Unassembled WGS sequence"/>
</dbReference>
<dbReference type="PROSITE" id="PS50234">
    <property type="entry name" value="VWFA"/>
    <property type="match status" value="1"/>
</dbReference>
<dbReference type="InterPro" id="IPR001314">
    <property type="entry name" value="Peptidase_S1A"/>
</dbReference>
<feature type="domain" description="Peptidase S1" evidence="9">
    <location>
        <begin position="165"/>
        <end position="427"/>
    </location>
</feature>
<evidence type="ECO:0000256" key="6">
    <source>
        <dbReference type="ARBA" id="ARBA00022859"/>
    </source>
</evidence>
<proteinExistence type="predicted"/>
<name>A0AAU9VVQ8_9CNID</name>
<dbReference type="EMBL" id="CALNXJ010000004">
    <property type="protein sequence ID" value="CAH3037437.1"/>
    <property type="molecule type" value="Genomic_DNA"/>
</dbReference>
<protein>
    <recommendedName>
        <fullName evidence="12">Trypsin-like serine protease</fullName>
    </recommendedName>
</protein>
<dbReference type="PROSITE" id="PS50240">
    <property type="entry name" value="TRYPSIN_DOM"/>
    <property type="match status" value="1"/>
</dbReference>
<evidence type="ECO:0000256" key="5">
    <source>
        <dbReference type="ARBA" id="ARBA00022825"/>
    </source>
</evidence>
<dbReference type="CDD" id="cd01450">
    <property type="entry name" value="vWFA_subfamily_ECM"/>
    <property type="match status" value="1"/>
</dbReference>
<feature type="non-terminal residue" evidence="10">
    <location>
        <position position="1"/>
    </location>
</feature>
<accession>A0AAU9VVQ8</accession>
<comment type="caution">
    <text evidence="10">The sequence shown here is derived from an EMBL/GenBank/DDBJ whole genome shotgun (WGS) entry which is preliminary data.</text>
</comment>
<organism evidence="10 11">
    <name type="scientific">Pocillopora meandrina</name>
    <dbReference type="NCBI Taxonomy" id="46732"/>
    <lineage>
        <taxon>Eukaryota</taxon>
        <taxon>Metazoa</taxon>
        <taxon>Cnidaria</taxon>
        <taxon>Anthozoa</taxon>
        <taxon>Hexacorallia</taxon>
        <taxon>Scleractinia</taxon>
        <taxon>Astrocoeniina</taxon>
        <taxon>Pocilloporidae</taxon>
        <taxon>Pocillopora</taxon>
    </lineage>
</organism>
<dbReference type="PANTHER" id="PTHR24252:SF7">
    <property type="entry name" value="HYALIN"/>
    <property type="match status" value="1"/>
</dbReference>
<keyword evidence="11" id="KW-1185">Reference proteome</keyword>
<evidence type="ECO:0008006" key="12">
    <source>
        <dbReference type="Google" id="ProtNLM"/>
    </source>
</evidence>
<dbReference type="InterPro" id="IPR002035">
    <property type="entry name" value="VWF_A"/>
</dbReference>
<dbReference type="AlphaFoldDB" id="A0AAU9VVQ8"/>
<dbReference type="PROSITE" id="PS00134">
    <property type="entry name" value="TRYPSIN_HIS"/>
    <property type="match status" value="1"/>
</dbReference>
<dbReference type="GO" id="GO:0004252">
    <property type="term" value="F:serine-type endopeptidase activity"/>
    <property type="evidence" value="ECO:0007669"/>
    <property type="project" value="InterPro"/>
</dbReference>
<dbReference type="InterPro" id="IPR018114">
    <property type="entry name" value="TRYPSIN_HIS"/>
</dbReference>
<dbReference type="PANTHER" id="PTHR24252">
    <property type="entry name" value="ACROSIN-RELATED"/>
    <property type="match status" value="1"/>
</dbReference>
<sequence>RKDGTRVAAVTFGTDVKVEFNLGDAKVDTMEKAIKAIDEIIYIGGATASALALQEVRDVVVPLARPDSHRVLMFITDGMSNIGGPPKKLAKYLREQENFEIYAIGVGKKVRIRELMDIASPEAGDNHVIHVKDYDNLQKAIKRATYVKIDYTPCGVSPVDLRARMVGGTNSKRGWWPWQIGLRRANSKGELVLICGGALISRRWVLTAAHCFYHRDFRGARVLNDLSNTYRVTVGDHHLRKDEKSQIDVEVMKIFVHEDYDHGKITNDIALVKLDKEVELGPYVRTLCIPDKDQGDLAIVKKYGIATGWGVTQALKLSQYPKEHKRYSDRLQYSAFTIQSDQLCVNKSAGYFFNSTVTFCAGDGKGGNDTCIGDGGGAFVREAKRGDDFRWVATGLVSWSLGCAQKDHYGYYTRVFSFIDWIKKTMEDNS</sequence>
<evidence type="ECO:0000256" key="7">
    <source>
        <dbReference type="ARBA" id="ARBA00023157"/>
    </source>
</evidence>
<dbReference type="Gene3D" id="3.40.50.410">
    <property type="entry name" value="von Willebrand factor, type A domain"/>
    <property type="match status" value="1"/>
</dbReference>
<dbReference type="SUPFAM" id="SSF53300">
    <property type="entry name" value="vWA-like"/>
    <property type="match status" value="1"/>
</dbReference>
<keyword evidence="6" id="KW-0391">Immunity</keyword>
<keyword evidence="4" id="KW-0378">Hydrolase</keyword>
<dbReference type="Gene3D" id="2.40.10.10">
    <property type="entry name" value="Trypsin-like serine proteases"/>
    <property type="match status" value="1"/>
</dbReference>
<dbReference type="InterPro" id="IPR036465">
    <property type="entry name" value="vWFA_dom_sf"/>
</dbReference>
<dbReference type="FunFam" id="2.40.10.10:FF:000120">
    <property type="entry name" value="Putative serine protease"/>
    <property type="match status" value="1"/>
</dbReference>
<dbReference type="GO" id="GO:0006508">
    <property type="term" value="P:proteolysis"/>
    <property type="evidence" value="ECO:0007669"/>
    <property type="project" value="UniProtKB-KW"/>
</dbReference>
<reference evidence="10 11" key="1">
    <citation type="submission" date="2022-05" db="EMBL/GenBank/DDBJ databases">
        <authorList>
            <consortium name="Genoscope - CEA"/>
            <person name="William W."/>
        </authorList>
    </citation>
    <scope>NUCLEOTIDE SEQUENCE [LARGE SCALE GENOMIC DNA]</scope>
</reference>
<dbReference type="Pfam" id="PF00092">
    <property type="entry name" value="VWA"/>
    <property type="match status" value="1"/>
</dbReference>
<dbReference type="SMART" id="SM00020">
    <property type="entry name" value="Tryp_SPc"/>
    <property type="match status" value="1"/>
</dbReference>
<dbReference type="SUPFAM" id="SSF50494">
    <property type="entry name" value="Trypsin-like serine proteases"/>
    <property type="match status" value="1"/>
</dbReference>
<gene>
    <name evidence="10" type="ORF">PMEA_00022070</name>
</gene>
<keyword evidence="1" id="KW-0399">Innate immunity</keyword>
<dbReference type="InterPro" id="IPR043504">
    <property type="entry name" value="Peptidase_S1_PA_chymotrypsin"/>
</dbReference>
<dbReference type="InterPro" id="IPR009003">
    <property type="entry name" value="Peptidase_S1_PA"/>
</dbReference>
<keyword evidence="7" id="KW-1015">Disulfide bond</keyword>
<keyword evidence="3" id="KW-0732">Signal</keyword>
<dbReference type="CDD" id="cd00190">
    <property type="entry name" value="Tryp_SPc"/>
    <property type="match status" value="1"/>
</dbReference>
<evidence type="ECO:0000313" key="10">
    <source>
        <dbReference type="EMBL" id="CAH3037437.1"/>
    </source>
</evidence>
<evidence type="ECO:0000259" key="9">
    <source>
        <dbReference type="PROSITE" id="PS50240"/>
    </source>
</evidence>
<evidence type="ECO:0000259" key="8">
    <source>
        <dbReference type="PROSITE" id="PS50234"/>
    </source>
</evidence>
<dbReference type="Pfam" id="PF00089">
    <property type="entry name" value="Trypsin"/>
    <property type="match status" value="1"/>
</dbReference>
<dbReference type="InterPro" id="IPR001254">
    <property type="entry name" value="Trypsin_dom"/>
</dbReference>
<keyword evidence="5" id="KW-0720">Serine protease</keyword>
<dbReference type="GO" id="GO:0045087">
    <property type="term" value="P:innate immune response"/>
    <property type="evidence" value="ECO:0007669"/>
    <property type="project" value="UniProtKB-KW"/>
</dbReference>
<evidence type="ECO:0000256" key="2">
    <source>
        <dbReference type="ARBA" id="ARBA00022670"/>
    </source>
</evidence>